<reference evidence="7 8" key="1">
    <citation type="submission" date="2021-07" db="EMBL/GenBank/DDBJ databases">
        <authorList>
            <person name="So Y."/>
        </authorList>
    </citation>
    <scope>NUCLEOTIDE SEQUENCE [LARGE SCALE GENOMIC DNA]</scope>
    <source>
        <strain evidence="7 8">HJA6</strain>
    </source>
</reference>
<comment type="subcellular location">
    <subcellularLocation>
        <location evidence="1">Cell membrane</location>
        <topology evidence="1">Multi-pass membrane protein</topology>
    </subcellularLocation>
</comment>
<name>A0ABS7A4H5_9PROT</name>
<dbReference type="Pfam" id="PF01810">
    <property type="entry name" value="LysE"/>
    <property type="match status" value="1"/>
</dbReference>
<sequence>MTASALLVFAGAYLAVLVMPGPGVTALVARVLARGPQGAPAFIAGFVAGALAWFSLAATGMALLAALLAPVFIVIRYAGAAYLLFLAWKLWNAAPRAAVLTDAAPYGRVRLFLLGLAINLGNPKVILFFLALLPTVVDLPALTPLGFLELSGLVMLIASSALGTYALVAARARRLLTAPRAQRLVNRGSAVAVAGAAASITLR</sequence>
<feature type="transmembrane region" description="Helical" evidence="6">
    <location>
        <begin position="71"/>
        <end position="91"/>
    </location>
</feature>
<evidence type="ECO:0000256" key="1">
    <source>
        <dbReference type="ARBA" id="ARBA00004651"/>
    </source>
</evidence>
<dbReference type="EMBL" id="JAHYBZ010000002">
    <property type="protein sequence ID" value="MBW6397201.1"/>
    <property type="molecule type" value="Genomic_DNA"/>
</dbReference>
<evidence type="ECO:0000256" key="3">
    <source>
        <dbReference type="ARBA" id="ARBA00022692"/>
    </source>
</evidence>
<accession>A0ABS7A4H5</accession>
<feature type="transmembrane region" description="Helical" evidence="6">
    <location>
        <begin position="153"/>
        <end position="172"/>
    </location>
</feature>
<evidence type="ECO:0000313" key="7">
    <source>
        <dbReference type="EMBL" id="MBW6397201.1"/>
    </source>
</evidence>
<dbReference type="PANTHER" id="PTHR30086:SF20">
    <property type="entry name" value="ARGININE EXPORTER PROTEIN ARGO-RELATED"/>
    <property type="match status" value="1"/>
</dbReference>
<comment type="caution">
    <text evidence="7">The sequence shown here is derived from an EMBL/GenBank/DDBJ whole genome shotgun (WGS) entry which is preliminary data.</text>
</comment>
<dbReference type="RefSeq" id="WP_219761828.1">
    <property type="nucleotide sequence ID" value="NZ_JAHYBZ010000002.1"/>
</dbReference>
<keyword evidence="4 6" id="KW-1133">Transmembrane helix</keyword>
<keyword evidence="5 6" id="KW-0472">Membrane</keyword>
<organism evidence="7 8">
    <name type="scientific">Roseomonas alba</name>
    <dbReference type="NCBI Taxonomy" id="2846776"/>
    <lineage>
        <taxon>Bacteria</taxon>
        <taxon>Pseudomonadati</taxon>
        <taxon>Pseudomonadota</taxon>
        <taxon>Alphaproteobacteria</taxon>
        <taxon>Acetobacterales</taxon>
        <taxon>Roseomonadaceae</taxon>
        <taxon>Roseomonas</taxon>
    </lineage>
</organism>
<dbReference type="InterPro" id="IPR001123">
    <property type="entry name" value="LeuE-type"/>
</dbReference>
<protein>
    <submittedName>
        <fullName evidence="7">LysE family translocator</fullName>
    </submittedName>
</protein>
<evidence type="ECO:0000256" key="5">
    <source>
        <dbReference type="ARBA" id="ARBA00023136"/>
    </source>
</evidence>
<evidence type="ECO:0000313" key="8">
    <source>
        <dbReference type="Proteomes" id="UP001196565"/>
    </source>
</evidence>
<keyword evidence="8" id="KW-1185">Reference proteome</keyword>
<evidence type="ECO:0000256" key="2">
    <source>
        <dbReference type="ARBA" id="ARBA00022475"/>
    </source>
</evidence>
<feature type="transmembrane region" description="Helical" evidence="6">
    <location>
        <begin position="6"/>
        <end position="29"/>
    </location>
</feature>
<keyword evidence="3 6" id="KW-0812">Transmembrane</keyword>
<keyword evidence="2" id="KW-1003">Cell membrane</keyword>
<dbReference type="PANTHER" id="PTHR30086">
    <property type="entry name" value="ARGININE EXPORTER PROTEIN ARGO"/>
    <property type="match status" value="1"/>
</dbReference>
<proteinExistence type="predicted"/>
<feature type="transmembrane region" description="Helical" evidence="6">
    <location>
        <begin position="111"/>
        <end position="133"/>
    </location>
</feature>
<gene>
    <name evidence="7" type="ORF">KPL78_05035</name>
</gene>
<dbReference type="Proteomes" id="UP001196565">
    <property type="component" value="Unassembled WGS sequence"/>
</dbReference>
<feature type="transmembrane region" description="Helical" evidence="6">
    <location>
        <begin position="41"/>
        <end position="65"/>
    </location>
</feature>
<evidence type="ECO:0000256" key="6">
    <source>
        <dbReference type="SAM" id="Phobius"/>
    </source>
</evidence>
<evidence type="ECO:0000256" key="4">
    <source>
        <dbReference type="ARBA" id="ARBA00022989"/>
    </source>
</evidence>